<dbReference type="PANTHER" id="PTHR32057">
    <property type="entry name" value="PROTEIN ADENYLYLTRANSFERASE SELO, MITOCHONDRIAL"/>
    <property type="match status" value="1"/>
</dbReference>
<comment type="catalytic activity">
    <reaction evidence="8">
        <text>L-threonyl-[protein] + ATP = 3-O-(5'-adenylyl)-L-threonyl-[protein] + diphosphate</text>
        <dbReference type="Rhea" id="RHEA:54292"/>
        <dbReference type="Rhea" id="RHEA-COMP:11060"/>
        <dbReference type="Rhea" id="RHEA-COMP:13847"/>
        <dbReference type="ChEBI" id="CHEBI:30013"/>
        <dbReference type="ChEBI" id="CHEBI:30616"/>
        <dbReference type="ChEBI" id="CHEBI:33019"/>
        <dbReference type="ChEBI" id="CHEBI:138113"/>
        <dbReference type="EC" id="2.7.7.108"/>
    </reaction>
</comment>
<dbReference type="NCBIfam" id="NF000658">
    <property type="entry name" value="PRK00029.1"/>
    <property type="match status" value="1"/>
</dbReference>
<organism evidence="9 10">
    <name type="scientific">Methylophaga thiooxydans</name>
    <dbReference type="NCBI Taxonomy" id="392484"/>
    <lineage>
        <taxon>Bacteria</taxon>
        <taxon>Pseudomonadati</taxon>
        <taxon>Pseudomonadota</taxon>
        <taxon>Gammaproteobacteria</taxon>
        <taxon>Thiotrichales</taxon>
        <taxon>Piscirickettsiaceae</taxon>
        <taxon>Methylophaga</taxon>
    </lineage>
</organism>
<evidence type="ECO:0000256" key="3">
    <source>
        <dbReference type="ARBA" id="ARBA00022695"/>
    </source>
</evidence>
<comment type="catalytic activity">
    <reaction evidence="8">
        <text>L-seryl-[protein] + ATP = 3-O-(5'-adenylyl)-L-seryl-[protein] + diphosphate</text>
        <dbReference type="Rhea" id="RHEA:58120"/>
        <dbReference type="Rhea" id="RHEA-COMP:9863"/>
        <dbReference type="Rhea" id="RHEA-COMP:15073"/>
        <dbReference type="ChEBI" id="CHEBI:29999"/>
        <dbReference type="ChEBI" id="CHEBI:30616"/>
        <dbReference type="ChEBI" id="CHEBI:33019"/>
        <dbReference type="ChEBI" id="CHEBI:142516"/>
        <dbReference type="EC" id="2.7.7.108"/>
    </reaction>
</comment>
<comment type="function">
    <text evidence="8">Nucleotidyltransferase involved in the post-translational modification of proteins. It can catalyze the addition of adenosine monophosphate (AMP) or uridine monophosphate (UMP) to a protein, resulting in modifications known as AMPylation and UMPylation.</text>
</comment>
<dbReference type="AlphaFoldDB" id="A0A0A0BBW4"/>
<dbReference type="EC" id="2.7.7.-" evidence="8"/>
<keyword evidence="8" id="KW-0464">Manganese</keyword>
<dbReference type="InterPro" id="IPR003846">
    <property type="entry name" value="SelO"/>
</dbReference>
<dbReference type="STRING" id="392484.LP43_1956"/>
<evidence type="ECO:0000256" key="1">
    <source>
        <dbReference type="ARBA" id="ARBA00009747"/>
    </source>
</evidence>
<feature type="binding site" evidence="8">
    <location>
        <position position="138"/>
    </location>
    <ligand>
        <name>ATP</name>
        <dbReference type="ChEBI" id="CHEBI:30616"/>
    </ligand>
</feature>
<keyword evidence="7 8" id="KW-0460">Magnesium</keyword>
<dbReference type="PANTHER" id="PTHR32057:SF14">
    <property type="entry name" value="PROTEIN ADENYLYLTRANSFERASE SELO, MITOCHONDRIAL"/>
    <property type="match status" value="1"/>
</dbReference>
<keyword evidence="2 8" id="KW-0808">Transferase</keyword>
<feature type="binding site" evidence="8">
    <location>
        <position position="115"/>
    </location>
    <ligand>
        <name>ATP</name>
        <dbReference type="ChEBI" id="CHEBI:30616"/>
    </ligand>
</feature>
<comment type="caution">
    <text evidence="9">The sequence shown here is derived from an EMBL/GenBank/DDBJ whole genome shotgun (WGS) entry which is preliminary data.</text>
</comment>
<accession>A0A0A0BBW4</accession>
<dbReference type="RefSeq" id="WP_036314647.1">
    <property type="nucleotide sequence ID" value="NZ_JRQD01000005.1"/>
</dbReference>
<dbReference type="Proteomes" id="UP000029999">
    <property type="component" value="Unassembled WGS sequence"/>
</dbReference>
<comment type="similarity">
    <text evidence="1 8">Belongs to the SELO family.</text>
</comment>
<feature type="binding site" evidence="8">
    <location>
        <position position="117"/>
    </location>
    <ligand>
        <name>ATP</name>
        <dbReference type="ChEBI" id="CHEBI:30616"/>
    </ligand>
</feature>
<feature type="binding site" evidence="8">
    <location>
        <position position="295"/>
    </location>
    <ligand>
        <name>ATP</name>
        <dbReference type="ChEBI" id="CHEBI:30616"/>
    </ligand>
</feature>
<feature type="active site" description="Proton acceptor" evidence="8">
    <location>
        <position position="285"/>
    </location>
</feature>
<keyword evidence="4 8" id="KW-0479">Metal-binding</keyword>
<evidence type="ECO:0000256" key="4">
    <source>
        <dbReference type="ARBA" id="ARBA00022723"/>
    </source>
</evidence>
<feature type="binding site" evidence="8">
    <location>
        <position position="286"/>
    </location>
    <ligand>
        <name>Mg(2+)</name>
        <dbReference type="ChEBI" id="CHEBI:18420"/>
    </ligand>
</feature>
<protein>
    <recommendedName>
        <fullName evidence="8">Protein nucleotidyltransferase YdiU</fullName>
        <ecNumber evidence="8">2.7.7.-</ecNumber>
    </recommendedName>
    <alternativeName>
        <fullName evidence="8">Protein adenylyltransferase YdiU</fullName>
        <ecNumber evidence="8">2.7.7.108</ecNumber>
    </alternativeName>
    <alternativeName>
        <fullName evidence="8">Protein uridylyltransferase YdiU</fullName>
        <ecNumber evidence="8">2.7.7.-</ecNumber>
    </alternativeName>
</protein>
<reference evidence="9 10" key="1">
    <citation type="submission" date="2014-09" db="EMBL/GenBank/DDBJ databases">
        <authorList>
            <person name="Grob C."/>
            <person name="Taubert M."/>
            <person name="Howat A.M."/>
            <person name="Burns O.J."/>
            <person name="Dixon J.L."/>
            <person name="Chen Y."/>
            <person name="Murrell J.C."/>
        </authorList>
    </citation>
    <scope>NUCLEOTIDE SEQUENCE [LARGE SCALE GENOMIC DNA]</scope>
    <source>
        <strain evidence="9">L4</strain>
    </source>
</reference>
<feature type="binding site" evidence="8">
    <location>
        <position position="215"/>
    </location>
    <ligand>
        <name>ATP</name>
        <dbReference type="ChEBI" id="CHEBI:30616"/>
    </ligand>
</feature>
<evidence type="ECO:0000256" key="7">
    <source>
        <dbReference type="ARBA" id="ARBA00022842"/>
    </source>
</evidence>
<feature type="binding site" evidence="8">
    <location>
        <position position="295"/>
    </location>
    <ligand>
        <name>Mg(2+)</name>
        <dbReference type="ChEBI" id="CHEBI:18420"/>
    </ligand>
</feature>
<dbReference type="GO" id="GO:0005524">
    <property type="term" value="F:ATP binding"/>
    <property type="evidence" value="ECO:0007669"/>
    <property type="project" value="UniProtKB-UniRule"/>
</dbReference>
<evidence type="ECO:0000313" key="10">
    <source>
        <dbReference type="Proteomes" id="UP000029999"/>
    </source>
</evidence>
<dbReference type="GO" id="GO:0070733">
    <property type="term" value="F:AMPylase activity"/>
    <property type="evidence" value="ECO:0007669"/>
    <property type="project" value="UniProtKB-EC"/>
</dbReference>
<evidence type="ECO:0000256" key="8">
    <source>
        <dbReference type="HAMAP-Rule" id="MF_00692"/>
    </source>
</evidence>
<feature type="binding site" evidence="8">
    <location>
        <position position="151"/>
    </location>
    <ligand>
        <name>ATP</name>
        <dbReference type="ChEBI" id="CHEBI:30616"/>
    </ligand>
</feature>
<dbReference type="Pfam" id="PF02696">
    <property type="entry name" value="SelO"/>
    <property type="match status" value="1"/>
</dbReference>
<feature type="binding site" evidence="8">
    <location>
        <position position="208"/>
    </location>
    <ligand>
        <name>ATP</name>
        <dbReference type="ChEBI" id="CHEBI:30616"/>
    </ligand>
</feature>
<dbReference type="HAMAP" id="MF_00692">
    <property type="entry name" value="SelO"/>
    <property type="match status" value="1"/>
</dbReference>
<dbReference type="EC" id="2.7.7.108" evidence="8"/>
<name>A0A0A0BBW4_9GAMM</name>
<keyword evidence="5 8" id="KW-0547">Nucleotide-binding</keyword>
<comment type="catalytic activity">
    <reaction evidence="8">
        <text>L-tyrosyl-[protein] + UTP = O-(5'-uridylyl)-L-tyrosyl-[protein] + diphosphate</text>
        <dbReference type="Rhea" id="RHEA:83887"/>
        <dbReference type="Rhea" id="RHEA-COMP:10136"/>
        <dbReference type="Rhea" id="RHEA-COMP:20238"/>
        <dbReference type="ChEBI" id="CHEBI:33019"/>
        <dbReference type="ChEBI" id="CHEBI:46398"/>
        <dbReference type="ChEBI" id="CHEBI:46858"/>
        <dbReference type="ChEBI" id="CHEBI:90602"/>
    </reaction>
</comment>
<feature type="binding site" evidence="8">
    <location>
        <position position="118"/>
    </location>
    <ligand>
        <name>ATP</name>
        <dbReference type="ChEBI" id="CHEBI:30616"/>
    </ligand>
</feature>
<dbReference type="GO" id="GO:0000287">
    <property type="term" value="F:magnesium ion binding"/>
    <property type="evidence" value="ECO:0007669"/>
    <property type="project" value="UniProtKB-UniRule"/>
</dbReference>
<comment type="cofactor">
    <cofactor evidence="8">
        <name>Mg(2+)</name>
        <dbReference type="ChEBI" id="CHEBI:18420"/>
    </cofactor>
    <cofactor evidence="8">
        <name>Mn(2+)</name>
        <dbReference type="ChEBI" id="CHEBI:29035"/>
    </cofactor>
</comment>
<sequence length="540" mass="61190">MTEHIAKQVTDTSTGLGFQFDNKFVRELPADPETDNHRRQVLAACFSYVKPRKVKAPELVAFSHEMAAELDLDEANCLSEQFTQVFAGNEILDGMQPYAQCYGGHQFGNWAGQLGDGRAINLGEVINKQGKRFCLQLKGAGETPYSRTADGLAVLRSSVREFLCSEAMHHLGIPTTRALSIVTTGENVMRDMFYDGRPEAEPGAVVCRVASSFLRLGSFEIFTSRGDIDTLTQLVNYTIETDFSHLGAPSKETYLAWFREICERTATMVTDWMRVGFVHGVFNTDNTSVLGLTIDYGPYGWIDDYDPNWTPNTTDAVGKRYRFGAQPQIAQWNLLQMANAIYPLIDDAEALRNILNDYVTVYTDKWQQMRADKLGLAEFKADDEELHQQLNKIMQISETDMTIFYRLLANIKVNDIDKDDASLLQPLLPAFYAPESLSQSDKQDIAAWIRSYLTRVKKDGVDDRSRKTKMNRVNPKYILRNYLSQLAIDKSEQGDHSLVNELLDVMRHPYDEQPEYEQYAAKRPDWARNKPGCSMLSCSS</sequence>
<dbReference type="GO" id="GO:0030145">
    <property type="term" value="F:manganese ion binding"/>
    <property type="evidence" value="ECO:0007669"/>
    <property type="project" value="UniProtKB-UniRule"/>
</dbReference>
<evidence type="ECO:0000313" key="9">
    <source>
        <dbReference type="EMBL" id="KGM06083.1"/>
    </source>
</evidence>
<comment type="catalytic activity">
    <reaction evidence="8">
        <text>L-seryl-[protein] + UTP = O-(5'-uridylyl)-L-seryl-[protein] + diphosphate</text>
        <dbReference type="Rhea" id="RHEA:64604"/>
        <dbReference type="Rhea" id="RHEA-COMP:9863"/>
        <dbReference type="Rhea" id="RHEA-COMP:16635"/>
        <dbReference type="ChEBI" id="CHEBI:29999"/>
        <dbReference type="ChEBI" id="CHEBI:33019"/>
        <dbReference type="ChEBI" id="CHEBI:46398"/>
        <dbReference type="ChEBI" id="CHEBI:156051"/>
    </reaction>
</comment>
<dbReference type="EMBL" id="JRQD01000005">
    <property type="protein sequence ID" value="KGM06083.1"/>
    <property type="molecule type" value="Genomic_DNA"/>
</dbReference>
<comment type="catalytic activity">
    <reaction evidence="8">
        <text>L-histidyl-[protein] + UTP = N(tele)-(5'-uridylyl)-L-histidyl-[protein] + diphosphate</text>
        <dbReference type="Rhea" id="RHEA:83891"/>
        <dbReference type="Rhea" id="RHEA-COMP:9745"/>
        <dbReference type="Rhea" id="RHEA-COMP:20239"/>
        <dbReference type="ChEBI" id="CHEBI:29979"/>
        <dbReference type="ChEBI" id="CHEBI:33019"/>
        <dbReference type="ChEBI" id="CHEBI:46398"/>
        <dbReference type="ChEBI" id="CHEBI:233474"/>
    </reaction>
</comment>
<gene>
    <name evidence="8" type="primary">ydiU</name>
    <name evidence="8" type="synonym">selO</name>
    <name evidence="9" type="ORF">LP43_1956</name>
</gene>
<keyword evidence="3 8" id="KW-0548">Nucleotidyltransferase</keyword>
<feature type="binding site" evidence="8">
    <location>
        <position position="150"/>
    </location>
    <ligand>
        <name>ATP</name>
        <dbReference type="ChEBI" id="CHEBI:30616"/>
    </ligand>
</feature>
<evidence type="ECO:0000256" key="5">
    <source>
        <dbReference type="ARBA" id="ARBA00022741"/>
    </source>
</evidence>
<evidence type="ECO:0000256" key="2">
    <source>
        <dbReference type="ARBA" id="ARBA00022679"/>
    </source>
</evidence>
<evidence type="ECO:0000256" key="6">
    <source>
        <dbReference type="ARBA" id="ARBA00022840"/>
    </source>
</evidence>
<keyword evidence="6 8" id="KW-0067">ATP-binding</keyword>
<comment type="catalytic activity">
    <reaction evidence="8">
        <text>L-tyrosyl-[protein] + ATP = O-(5'-adenylyl)-L-tyrosyl-[protein] + diphosphate</text>
        <dbReference type="Rhea" id="RHEA:54288"/>
        <dbReference type="Rhea" id="RHEA-COMP:10136"/>
        <dbReference type="Rhea" id="RHEA-COMP:13846"/>
        <dbReference type="ChEBI" id="CHEBI:30616"/>
        <dbReference type="ChEBI" id="CHEBI:33019"/>
        <dbReference type="ChEBI" id="CHEBI:46858"/>
        <dbReference type="ChEBI" id="CHEBI:83624"/>
        <dbReference type="EC" id="2.7.7.108"/>
    </reaction>
</comment>
<proteinExistence type="inferred from homology"/>